<dbReference type="OrthoDB" id="188035at2759"/>
<feature type="transmembrane region" description="Helical" evidence="2">
    <location>
        <begin position="203"/>
        <end position="225"/>
    </location>
</feature>
<evidence type="ECO:0000256" key="1">
    <source>
        <dbReference type="SAM" id="MobiDB-lite"/>
    </source>
</evidence>
<name>A0A835VTW9_CHLIN</name>
<keyword evidence="2" id="KW-1133">Transmembrane helix</keyword>
<keyword evidence="2" id="KW-0812">Transmembrane</keyword>
<feature type="region of interest" description="Disordered" evidence="1">
    <location>
        <begin position="288"/>
        <end position="343"/>
    </location>
</feature>
<dbReference type="GO" id="GO:0005886">
    <property type="term" value="C:plasma membrane"/>
    <property type="evidence" value="ECO:0007669"/>
    <property type="project" value="TreeGrafter"/>
</dbReference>
<feature type="transmembrane region" description="Helical" evidence="2">
    <location>
        <begin position="71"/>
        <end position="92"/>
    </location>
</feature>
<dbReference type="InterPro" id="IPR016833">
    <property type="entry name" value="Put_Na-Bile_cotransptr"/>
</dbReference>
<feature type="transmembrane region" description="Helical" evidence="2">
    <location>
        <begin position="175"/>
        <end position="197"/>
    </location>
</feature>
<feature type="transmembrane region" description="Helical" evidence="2">
    <location>
        <begin position="104"/>
        <end position="121"/>
    </location>
</feature>
<organism evidence="3 4">
    <name type="scientific">Chlamydomonas incerta</name>
    <dbReference type="NCBI Taxonomy" id="51695"/>
    <lineage>
        <taxon>Eukaryota</taxon>
        <taxon>Viridiplantae</taxon>
        <taxon>Chlorophyta</taxon>
        <taxon>core chlorophytes</taxon>
        <taxon>Chlorophyceae</taxon>
        <taxon>CS clade</taxon>
        <taxon>Chlamydomonadales</taxon>
        <taxon>Chlamydomonadaceae</taxon>
        <taxon>Chlamydomonas</taxon>
    </lineage>
</organism>
<dbReference type="PANTHER" id="PTHR18640">
    <property type="entry name" value="SOLUTE CARRIER FAMILY 10 MEMBER 7"/>
    <property type="match status" value="1"/>
</dbReference>
<protein>
    <submittedName>
        <fullName evidence="3">Uncharacterized protein</fullName>
    </submittedName>
</protein>
<proteinExistence type="predicted"/>
<reference evidence="3" key="1">
    <citation type="journal article" date="2020" name="bioRxiv">
        <title>Comparative genomics of Chlamydomonas.</title>
        <authorList>
            <person name="Craig R.J."/>
            <person name="Hasan A.R."/>
            <person name="Ness R.W."/>
            <person name="Keightley P.D."/>
        </authorList>
    </citation>
    <scope>NUCLEOTIDE SEQUENCE</scope>
    <source>
        <strain evidence="3">SAG 7.73</strain>
    </source>
</reference>
<feature type="transmembrane region" description="Helical" evidence="2">
    <location>
        <begin position="141"/>
        <end position="163"/>
    </location>
</feature>
<dbReference type="PANTHER" id="PTHR18640:SF5">
    <property type="entry name" value="SODIUM_BILE ACID COTRANSPORTER 7"/>
    <property type="match status" value="1"/>
</dbReference>
<comment type="caution">
    <text evidence="3">The sequence shown here is derived from an EMBL/GenBank/DDBJ whole genome shotgun (WGS) entry which is preliminary data.</text>
</comment>
<keyword evidence="2" id="KW-0472">Membrane</keyword>
<evidence type="ECO:0000313" key="3">
    <source>
        <dbReference type="EMBL" id="KAG2427660.1"/>
    </source>
</evidence>
<evidence type="ECO:0000256" key="2">
    <source>
        <dbReference type="SAM" id="Phobius"/>
    </source>
</evidence>
<dbReference type="EMBL" id="JAEHOC010000039">
    <property type="protein sequence ID" value="KAG2427660.1"/>
    <property type="molecule type" value="Genomic_DNA"/>
</dbReference>
<evidence type="ECO:0000313" key="4">
    <source>
        <dbReference type="Proteomes" id="UP000650467"/>
    </source>
</evidence>
<gene>
    <name evidence="3" type="ORF">HXX76_012309</name>
</gene>
<dbReference type="Gene3D" id="1.20.1530.20">
    <property type="match status" value="1"/>
</dbReference>
<dbReference type="Pfam" id="PF13593">
    <property type="entry name" value="SBF_like"/>
    <property type="match status" value="1"/>
</dbReference>
<sequence length="343" mass="35402">MNEDLVNGLVVAMTMPTTISTNVVFTKQSGGNEAAALINAVVGNIIGIFVSPGWLYLYLKRSGQASYSDVIVQMVITIIAPLLVGQLVQYFVPDYVKKAQEYINFGKVGNVMIVLLVWNTFCNTFHKNIQLGAGSWVPMLFLEIGLFLTFVTMCLLLATFVPLKKLFSMDKPDAVAVVMCGSTKTLALGMPLITVLFGSSGNAGILSLPLLIYHATQCLLGSLMIKYLKAWVNGPRPGAWPASCWHPAPASEAAAVAAAGGPAVVPEGATSVIVKPAAAASASADTAAVGQSSGSGSSGHGEGNGATPLVKGEDSSARGHSSMRGGAGTGDVEHGAGEGGTSR</sequence>
<accession>A0A835VTW9</accession>
<feature type="transmembrane region" description="Helical" evidence="2">
    <location>
        <begin position="6"/>
        <end position="25"/>
    </location>
</feature>
<dbReference type="Proteomes" id="UP000650467">
    <property type="component" value="Unassembled WGS sequence"/>
</dbReference>
<keyword evidence="4" id="KW-1185">Reference proteome</keyword>
<dbReference type="InterPro" id="IPR038770">
    <property type="entry name" value="Na+/solute_symporter_sf"/>
</dbReference>
<feature type="transmembrane region" description="Helical" evidence="2">
    <location>
        <begin position="37"/>
        <end position="59"/>
    </location>
</feature>
<dbReference type="AlphaFoldDB" id="A0A835VTW9"/>